<evidence type="ECO:0000313" key="2">
    <source>
        <dbReference type="Proteomes" id="UP000672032"/>
    </source>
</evidence>
<reference evidence="1" key="1">
    <citation type="submission" date="2020-10" db="EMBL/GenBank/DDBJ databases">
        <title>Genome Sequence of Monilinia vaccinii-corymbosi Sheds Light on Mummy Berry Disease Infection of Blueberry and Mating Type.</title>
        <authorList>
            <person name="Yow A.G."/>
            <person name="Zhang Y."/>
            <person name="Bansal K."/>
            <person name="Eacker S.M."/>
            <person name="Sullivan S."/>
            <person name="Liachko I."/>
            <person name="Cubeta M.A."/>
            <person name="Rollins J.A."/>
            <person name="Ashrafi H."/>
        </authorList>
    </citation>
    <scope>NUCLEOTIDE SEQUENCE</scope>
    <source>
        <strain evidence="1">RL-1</strain>
    </source>
</reference>
<dbReference type="Proteomes" id="UP000672032">
    <property type="component" value="Chromosome 4"/>
</dbReference>
<evidence type="ECO:0000313" key="1">
    <source>
        <dbReference type="EMBL" id="QSZ34027.1"/>
    </source>
</evidence>
<name>A0A8A3PFL7_9HELO</name>
<keyword evidence="2" id="KW-1185">Reference proteome</keyword>
<dbReference type="EMBL" id="CP063408">
    <property type="protein sequence ID" value="QSZ34027.1"/>
    <property type="molecule type" value="Genomic_DNA"/>
</dbReference>
<accession>A0A8A3PFL7</accession>
<dbReference type="OrthoDB" id="3542981at2759"/>
<gene>
    <name evidence="1" type="ORF">DSL72_005607</name>
</gene>
<sequence length="104" mass="10972">MSTTQPQHPKTGPQDFNVGSSKASAFSVSDFFYVCLYSPNTSPNGPSSYALGHRARWGTGSKEAHTTIYIGCAPGTAGRAAGTSYRQTNIAAEKAARKAERADV</sequence>
<dbReference type="AlphaFoldDB" id="A0A8A3PFL7"/>
<protein>
    <submittedName>
        <fullName evidence="1">Uncharacterized protein</fullName>
    </submittedName>
</protein>
<proteinExistence type="predicted"/>
<organism evidence="1 2">
    <name type="scientific">Monilinia vaccinii-corymbosi</name>
    <dbReference type="NCBI Taxonomy" id="61207"/>
    <lineage>
        <taxon>Eukaryota</taxon>
        <taxon>Fungi</taxon>
        <taxon>Dikarya</taxon>
        <taxon>Ascomycota</taxon>
        <taxon>Pezizomycotina</taxon>
        <taxon>Leotiomycetes</taxon>
        <taxon>Helotiales</taxon>
        <taxon>Sclerotiniaceae</taxon>
        <taxon>Monilinia</taxon>
    </lineage>
</organism>